<reference evidence="3" key="1">
    <citation type="submission" date="2016-10" db="EMBL/GenBank/DDBJ databases">
        <authorList>
            <person name="Varghese N."/>
            <person name="Submissions S."/>
        </authorList>
    </citation>
    <scope>NUCLEOTIDE SEQUENCE [LARGE SCALE GENOMIC DNA]</scope>
    <source>
        <strain evidence="3">DSM 2698</strain>
    </source>
</reference>
<name>A0A1G5M5C6_AFIMA</name>
<feature type="transmembrane region" description="Helical" evidence="1">
    <location>
        <begin position="556"/>
        <end position="577"/>
    </location>
</feature>
<feature type="transmembrane region" description="Helical" evidence="1">
    <location>
        <begin position="471"/>
        <end position="491"/>
    </location>
</feature>
<dbReference type="SUPFAM" id="SSF82714">
    <property type="entry name" value="Multidrug efflux transporter AcrB TolC docking domain, DN and DC subdomains"/>
    <property type="match status" value="2"/>
</dbReference>
<dbReference type="Proteomes" id="UP000199347">
    <property type="component" value="Unassembled WGS sequence"/>
</dbReference>
<sequence length="1131" mass="122043">MSAVPPAPPSSPRRDAIPIVELFARHANAANLLMVLMVLFGIFALLKINTQFFPSLETDTISISVSWPGASAEDVESNILEVIEPDVRFLDGVDEMRSYAREGSATISLEFEDGADMQKALSDVEAAVAAITNLPEDAEEPEVSFRQWREAVARLAVTGPYSETALRAIAKKIHDGLIDAGIDSVTYTGFRDRELVVTAEEAELRRLGLTVGDVSTAIAGNSRDLPSGELDASMSRQVRALSDAKDPAAIKEIEVKGFASGERIRVGDFADVNERFDPDDKEGLARGQRAIELYVERSASADTLASARLMNDYLERVRPTLPPDVEILKYDVNADQVADRIMLLVRNGLQGLILVVIILFVFLNGSIAFWVAAGIPIAMMTTLGVMYVSGQTLNMMSLFGLIMMLGVIVDDAIVVGEHTATRSSRGDDGLTAAIRGAGHMMTPVFAASLTTVAAFAPLFLVRGGIGQFIQTLPLVVIAVILASLVECFLVLPGHLAHSLTRVRHFGWSMWRWVFVSLSVAAAVILTLRPGTGELLGLSWLSALGDWFSERPSSLQLLLTVAFAMTVGALIEAVLAALSHRRERSTHRRTALRRGLDNGFEWVRSGPFLRLVRFTYHWRYLTVALAVASFILTIGLLQGGRVAFVFFPSPEAETIRGRVEFNPGTPREEVEETVRRLESALWQASDELSPDKPLIVAAFTTIGSAGRSEGDNLAEFRVQLVTSEARDVRTPTIVRAWQEKAPDLAGIKRFAVYEMRGGPPGRDVDIRFRGGNAADLKKAAEEAAEVLSGFPGVSGVADDLPYGKPELVIRLTPRGAALGLTNEDVGRQVRNALEGAIPRRFADGDEEVTIRVKRKLDGEGTAALRALQLRTPAGFYVPLEEVATLSERQGFASIQRVDGKSSVAVTADVDLAVTNPGAVLASLRESGAVDRIAARYGLDTGFSGRAEEREDAFADLKLGAVIALAVIYILLAWVFASYLRPIAVMLIIPFGFVGATLGHLFMGFDLTILSLFGLLGLAGILVNDSIILVDRLEERLKDGDDLAEAAIGASTDRLRAVLLTSLTTIAGLAPLLTETSLQAQFLLPMAITMVFGLGFATGLVLFLVPALIGIGGDISRLFRIAAGRRVSAFARS</sequence>
<dbReference type="PRINTS" id="PR00702">
    <property type="entry name" value="ACRIFLAVINRP"/>
</dbReference>
<gene>
    <name evidence="2" type="ORF">SAMN03080610_00038</name>
</gene>
<dbReference type="AlphaFoldDB" id="A0A1G5M5C6"/>
<feature type="transmembrane region" description="Helical" evidence="1">
    <location>
        <begin position="444"/>
        <end position="465"/>
    </location>
</feature>
<dbReference type="STRING" id="1120955.SAMN03080610_00038"/>
<dbReference type="InterPro" id="IPR027463">
    <property type="entry name" value="AcrB_DN_DC_subdom"/>
</dbReference>
<evidence type="ECO:0000313" key="3">
    <source>
        <dbReference type="Proteomes" id="UP000199347"/>
    </source>
</evidence>
<dbReference type="RefSeq" id="WP_244514317.1">
    <property type="nucleotide sequence ID" value="NZ_FMVW01000001.1"/>
</dbReference>
<dbReference type="SUPFAM" id="SSF82866">
    <property type="entry name" value="Multidrug efflux transporter AcrB transmembrane domain"/>
    <property type="match status" value="2"/>
</dbReference>
<dbReference type="Gene3D" id="3.30.2090.10">
    <property type="entry name" value="Multidrug efflux transporter AcrB TolC docking domain, DN and DC subdomains"/>
    <property type="match status" value="2"/>
</dbReference>
<keyword evidence="3" id="KW-1185">Reference proteome</keyword>
<dbReference type="Gene3D" id="3.30.70.1440">
    <property type="entry name" value="Multidrug efflux transporter AcrB pore domain"/>
    <property type="match status" value="1"/>
</dbReference>
<feature type="transmembrane region" description="Helical" evidence="1">
    <location>
        <begin position="1084"/>
        <end position="1109"/>
    </location>
</feature>
<dbReference type="EMBL" id="FMVW01000001">
    <property type="protein sequence ID" value="SCZ19640.1"/>
    <property type="molecule type" value="Genomic_DNA"/>
</dbReference>
<evidence type="ECO:0000313" key="2">
    <source>
        <dbReference type="EMBL" id="SCZ19640.1"/>
    </source>
</evidence>
<dbReference type="Pfam" id="PF00873">
    <property type="entry name" value="ACR_tran"/>
    <property type="match status" value="2"/>
</dbReference>
<feature type="transmembrane region" description="Helical" evidence="1">
    <location>
        <begin position="617"/>
        <end position="636"/>
    </location>
</feature>
<dbReference type="Gene3D" id="1.20.1640.10">
    <property type="entry name" value="Multidrug efflux transporter AcrB transmembrane domain"/>
    <property type="match status" value="3"/>
</dbReference>
<feature type="transmembrane region" description="Helical" evidence="1">
    <location>
        <begin position="982"/>
        <end position="1001"/>
    </location>
</feature>
<feature type="transmembrane region" description="Helical" evidence="1">
    <location>
        <begin position="1055"/>
        <end position="1072"/>
    </location>
</feature>
<feature type="transmembrane region" description="Helical" evidence="1">
    <location>
        <begin position="512"/>
        <end position="531"/>
    </location>
</feature>
<feature type="transmembrane region" description="Helical" evidence="1">
    <location>
        <begin position="29"/>
        <end position="46"/>
    </location>
</feature>
<dbReference type="Gene3D" id="3.30.70.1320">
    <property type="entry name" value="Multidrug efflux transporter AcrB pore domain like"/>
    <property type="match status" value="1"/>
</dbReference>
<dbReference type="PANTHER" id="PTHR32063">
    <property type="match status" value="1"/>
</dbReference>
<dbReference type="InterPro" id="IPR001036">
    <property type="entry name" value="Acrflvin-R"/>
</dbReference>
<dbReference type="GO" id="GO:0005886">
    <property type="term" value="C:plasma membrane"/>
    <property type="evidence" value="ECO:0007669"/>
    <property type="project" value="TreeGrafter"/>
</dbReference>
<dbReference type="SUPFAM" id="SSF82693">
    <property type="entry name" value="Multidrug efflux transporter AcrB pore domain, PN1, PN2, PC1 and PC2 subdomains"/>
    <property type="match status" value="1"/>
</dbReference>
<feature type="transmembrane region" description="Helical" evidence="1">
    <location>
        <begin position="957"/>
        <end position="975"/>
    </location>
</feature>
<keyword evidence="1" id="KW-0812">Transmembrane</keyword>
<feature type="transmembrane region" description="Helical" evidence="1">
    <location>
        <begin position="395"/>
        <end position="415"/>
    </location>
</feature>
<keyword evidence="1" id="KW-0472">Membrane</keyword>
<dbReference type="Gene3D" id="3.30.70.1430">
    <property type="entry name" value="Multidrug efflux transporter AcrB pore domain"/>
    <property type="match status" value="2"/>
</dbReference>
<keyword evidence="1" id="KW-1133">Transmembrane helix</keyword>
<protein>
    <submittedName>
        <fullName evidence="2">AcrB/AcrD/AcrF family protein</fullName>
    </submittedName>
</protein>
<dbReference type="PANTHER" id="PTHR32063:SF33">
    <property type="entry name" value="RND SUPERFAMILY EFFLUX PUMP PERMEASE COMPONENT"/>
    <property type="match status" value="1"/>
</dbReference>
<feature type="transmembrane region" description="Helical" evidence="1">
    <location>
        <begin position="1007"/>
        <end position="1028"/>
    </location>
</feature>
<evidence type="ECO:0000256" key="1">
    <source>
        <dbReference type="SAM" id="Phobius"/>
    </source>
</evidence>
<feature type="transmembrane region" description="Helical" evidence="1">
    <location>
        <begin position="352"/>
        <end position="375"/>
    </location>
</feature>
<accession>A0A1G5M5C6</accession>
<organism evidence="2 3">
    <name type="scientific">Afifella marina DSM 2698</name>
    <dbReference type="NCBI Taxonomy" id="1120955"/>
    <lineage>
        <taxon>Bacteria</taxon>
        <taxon>Pseudomonadati</taxon>
        <taxon>Pseudomonadota</taxon>
        <taxon>Alphaproteobacteria</taxon>
        <taxon>Hyphomicrobiales</taxon>
        <taxon>Afifellaceae</taxon>
        <taxon>Afifella</taxon>
    </lineage>
</organism>
<proteinExistence type="predicted"/>
<dbReference type="GO" id="GO:0042910">
    <property type="term" value="F:xenobiotic transmembrane transporter activity"/>
    <property type="evidence" value="ECO:0007669"/>
    <property type="project" value="TreeGrafter"/>
</dbReference>